<dbReference type="Pfam" id="PF13789">
    <property type="entry name" value="DUF4181"/>
    <property type="match status" value="1"/>
</dbReference>
<dbReference type="STRING" id="171693.BN988_01364"/>
<keyword evidence="1" id="KW-1133">Transmembrane helix</keyword>
<sequence>MYSDFNFGEFLVKILLLTAIVIVLQVLLRNYLNKLFHIKKKFFSYDHVNKTHQKLDWLIRMASVLIIVYFIYQDDLKETIYAILGLAVIQESVKAFMEWKYIKSRKFHYITLIELGSFILLAILLLLTNGFGLFNI</sequence>
<dbReference type="AlphaFoldDB" id="W9AAW4"/>
<organism evidence="2 3">
    <name type="scientific">Oceanobacillus picturae</name>
    <dbReference type="NCBI Taxonomy" id="171693"/>
    <lineage>
        <taxon>Bacteria</taxon>
        <taxon>Bacillati</taxon>
        <taxon>Bacillota</taxon>
        <taxon>Bacilli</taxon>
        <taxon>Bacillales</taxon>
        <taxon>Bacillaceae</taxon>
        <taxon>Oceanobacillus</taxon>
    </lineage>
</organism>
<evidence type="ECO:0000313" key="2">
    <source>
        <dbReference type="EMBL" id="CDO02884.1"/>
    </source>
</evidence>
<dbReference type="Proteomes" id="UP000028863">
    <property type="component" value="Unassembled WGS sequence"/>
</dbReference>
<evidence type="ECO:0000256" key="1">
    <source>
        <dbReference type="SAM" id="Phobius"/>
    </source>
</evidence>
<reference evidence="2" key="2">
    <citation type="submission" date="2014-03" db="EMBL/GenBank/DDBJ databases">
        <authorList>
            <person name="Urmite Genomes"/>
        </authorList>
    </citation>
    <scope>NUCLEOTIDE SEQUENCE</scope>
    <source>
        <strain evidence="2">S1</strain>
    </source>
</reference>
<proteinExistence type="predicted"/>
<keyword evidence="3" id="KW-1185">Reference proteome</keyword>
<evidence type="ECO:0000313" key="3">
    <source>
        <dbReference type="Proteomes" id="UP000028863"/>
    </source>
</evidence>
<feature type="transmembrane region" description="Helical" evidence="1">
    <location>
        <begin position="12"/>
        <end position="32"/>
    </location>
</feature>
<dbReference type="InterPro" id="IPR025441">
    <property type="entry name" value="DUF4181"/>
</dbReference>
<dbReference type="RefSeq" id="WP_036574336.1">
    <property type="nucleotide sequence ID" value="NZ_BBXV01000017.1"/>
</dbReference>
<dbReference type="eggNOG" id="ENOG50335RE">
    <property type="taxonomic scope" value="Bacteria"/>
</dbReference>
<keyword evidence="1" id="KW-0812">Transmembrane</keyword>
<accession>W9AAW4</accession>
<feature type="transmembrane region" description="Helical" evidence="1">
    <location>
        <begin position="109"/>
        <end position="134"/>
    </location>
</feature>
<name>W9AAW4_9BACI</name>
<dbReference type="EMBL" id="CCAX010000001">
    <property type="protein sequence ID" value="CDO02884.1"/>
    <property type="molecule type" value="Genomic_DNA"/>
</dbReference>
<evidence type="ECO:0008006" key="4">
    <source>
        <dbReference type="Google" id="ProtNLM"/>
    </source>
</evidence>
<protein>
    <recommendedName>
        <fullName evidence="4">DUF4181 domain-containing protein</fullName>
    </recommendedName>
</protein>
<keyword evidence="1" id="KW-0472">Membrane</keyword>
<comment type="caution">
    <text evidence="2">The sequence shown here is derived from an EMBL/GenBank/DDBJ whole genome shotgun (WGS) entry which is preliminary data.</text>
</comment>
<gene>
    <name evidence="2" type="ORF">BN988_01364</name>
</gene>
<reference evidence="2" key="1">
    <citation type="submission" date="2014-03" db="EMBL/GenBank/DDBJ databases">
        <title>Draft genome sequencing of Oceanobacillus picturae strain S1 isolated from human gut.</title>
        <authorList>
            <person name="Croce O."/>
            <person name="Lagier J.C."/>
            <person name="Raoult D."/>
        </authorList>
    </citation>
    <scope>NUCLEOTIDE SEQUENCE [LARGE SCALE GENOMIC DNA]</scope>
    <source>
        <strain evidence="2">S1</strain>
    </source>
</reference>